<dbReference type="EMBL" id="JBHUCZ010000001">
    <property type="protein sequence ID" value="MFD1566450.1"/>
    <property type="molecule type" value="Genomic_DNA"/>
</dbReference>
<feature type="transmembrane region" description="Helical" evidence="1">
    <location>
        <begin position="72"/>
        <end position="95"/>
    </location>
</feature>
<keyword evidence="1" id="KW-0812">Transmembrane</keyword>
<evidence type="ECO:0000256" key="1">
    <source>
        <dbReference type="SAM" id="Phobius"/>
    </source>
</evidence>
<gene>
    <name evidence="2" type="ORF">ACFSAU_03010</name>
</gene>
<feature type="transmembrane region" description="Helical" evidence="1">
    <location>
        <begin position="12"/>
        <end position="33"/>
    </location>
</feature>
<dbReference type="AlphaFoldDB" id="A0ABD6BNX0"/>
<feature type="transmembrane region" description="Helical" evidence="1">
    <location>
        <begin position="39"/>
        <end position="60"/>
    </location>
</feature>
<accession>A0ABD6BNX0</accession>
<feature type="transmembrane region" description="Helical" evidence="1">
    <location>
        <begin position="107"/>
        <end position="133"/>
    </location>
</feature>
<evidence type="ECO:0008006" key="4">
    <source>
        <dbReference type="Google" id="ProtNLM"/>
    </source>
</evidence>
<keyword evidence="1" id="KW-0472">Membrane</keyword>
<evidence type="ECO:0000313" key="2">
    <source>
        <dbReference type="EMBL" id="MFD1566450.1"/>
    </source>
</evidence>
<keyword evidence="1" id="KW-1133">Transmembrane helix</keyword>
<organism evidence="2 3">
    <name type="scientific">Halolamina litorea</name>
    <dbReference type="NCBI Taxonomy" id="1515593"/>
    <lineage>
        <taxon>Archaea</taxon>
        <taxon>Methanobacteriati</taxon>
        <taxon>Methanobacteriota</taxon>
        <taxon>Stenosarchaea group</taxon>
        <taxon>Halobacteria</taxon>
        <taxon>Halobacteriales</taxon>
        <taxon>Haloferacaceae</taxon>
    </lineage>
</organism>
<reference evidence="2 3" key="1">
    <citation type="journal article" date="2019" name="Int. J. Syst. Evol. Microbiol.">
        <title>The Global Catalogue of Microorganisms (GCM) 10K type strain sequencing project: providing services to taxonomists for standard genome sequencing and annotation.</title>
        <authorList>
            <consortium name="The Broad Institute Genomics Platform"/>
            <consortium name="The Broad Institute Genome Sequencing Center for Infectious Disease"/>
            <person name="Wu L."/>
            <person name="Ma J."/>
        </authorList>
    </citation>
    <scope>NUCLEOTIDE SEQUENCE [LARGE SCALE GENOMIC DNA]</scope>
    <source>
        <strain evidence="2 3">CGMCC 1.12859</strain>
    </source>
</reference>
<keyword evidence="3" id="KW-1185">Reference proteome</keyword>
<comment type="caution">
    <text evidence="2">The sequence shown here is derived from an EMBL/GenBank/DDBJ whole genome shotgun (WGS) entry which is preliminary data.</text>
</comment>
<proteinExistence type="predicted"/>
<dbReference type="RefSeq" id="WP_267645729.1">
    <property type="nucleotide sequence ID" value="NZ_JANHGR010000001.1"/>
</dbReference>
<sequence>MATSKSTSPMLPIPSDVAGGGTIVLLTLLQTLVLGGSGLLAFGALLVVWPLVGGATAAFFSARSEARSVDGAVAGVFASLTVTVLVLLTGYVGAWPGFVTSNVGVSLWPVVFATLMGTMISWTVFGYLGAAVADRAA</sequence>
<dbReference type="Proteomes" id="UP001597139">
    <property type="component" value="Unassembled WGS sequence"/>
</dbReference>
<protein>
    <recommendedName>
        <fullName evidence="4">DUF5518 domain-containing protein</fullName>
    </recommendedName>
</protein>
<name>A0ABD6BNX0_9EURY</name>
<evidence type="ECO:0000313" key="3">
    <source>
        <dbReference type="Proteomes" id="UP001597139"/>
    </source>
</evidence>